<keyword evidence="4" id="KW-1185">Reference proteome</keyword>
<name>A0ABV5SGU7_9ACTN</name>
<dbReference type="InterPro" id="IPR055568">
    <property type="entry name" value="DUF7144"/>
</dbReference>
<comment type="caution">
    <text evidence="3">The sequence shown here is derived from an EMBL/GenBank/DDBJ whole genome shotgun (WGS) entry which is preliminary data.</text>
</comment>
<organism evidence="3 4">
    <name type="scientific">Nonomuraea helvata</name>
    <dbReference type="NCBI Taxonomy" id="37484"/>
    <lineage>
        <taxon>Bacteria</taxon>
        <taxon>Bacillati</taxon>
        <taxon>Actinomycetota</taxon>
        <taxon>Actinomycetes</taxon>
        <taxon>Streptosporangiales</taxon>
        <taxon>Streptosporangiaceae</taxon>
        <taxon>Nonomuraea</taxon>
    </lineage>
</organism>
<dbReference type="Proteomes" id="UP001589532">
    <property type="component" value="Unassembled WGS sequence"/>
</dbReference>
<feature type="transmembrane region" description="Helical" evidence="1">
    <location>
        <begin position="20"/>
        <end position="44"/>
    </location>
</feature>
<evidence type="ECO:0000313" key="3">
    <source>
        <dbReference type="EMBL" id="MFB9630907.1"/>
    </source>
</evidence>
<accession>A0ABV5SGU7</accession>
<dbReference type="RefSeq" id="WP_344984543.1">
    <property type="nucleotide sequence ID" value="NZ_BAAAXV010000001.1"/>
</dbReference>
<sequence length="141" mass="15001">MTTSTPFGRAFHPGAGFSGWLGFAGTLAMVLGVFNIIEGVIALFKTYFFVTPGGRLLVWNYTAWGWIWLALGVLLFATGIGVLAGQMWARVVGVILAGLAMIGHFAFMAAFPVWSIVSIALCALVMYGLIAPPRGAMGVRD</sequence>
<keyword evidence="1" id="KW-0812">Transmembrane</keyword>
<feature type="transmembrane region" description="Helical" evidence="1">
    <location>
        <begin position="113"/>
        <end position="130"/>
    </location>
</feature>
<evidence type="ECO:0000313" key="4">
    <source>
        <dbReference type="Proteomes" id="UP001589532"/>
    </source>
</evidence>
<keyword evidence="1" id="KW-0472">Membrane</keyword>
<proteinExistence type="predicted"/>
<protein>
    <recommendedName>
        <fullName evidence="2">DUF7144 domain-containing protein</fullName>
    </recommendedName>
</protein>
<evidence type="ECO:0000259" key="2">
    <source>
        <dbReference type="Pfam" id="PF23636"/>
    </source>
</evidence>
<keyword evidence="1" id="KW-1133">Transmembrane helix</keyword>
<dbReference type="Pfam" id="PF23636">
    <property type="entry name" value="DUF7144"/>
    <property type="match status" value="1"/>
</dbReference>
<feature type="domain" description="DUF7144" evidence="2">
    <location>
        <begin position="20"/>
        <end position="132"/>
    </location>
</feature>
<feature type="transmembrane region" description="Helical" evidence="1">
    <location>
        <begin position="64"/>
        <end position="84"/>
    </location>
</feature>
<feature type="transmembrane region" description="Helical" evidence="1">
    <location>
        <begin position="91"/>
        <end position="107"/>
    </location>
</feature>
<reference evidence="3 4" key="1">
    <citation type="submission" date="2024-09" db="EMBL/GenBank/DDBJ databases">
        <authorList>
            <person name="Sun Q."/>
            <person name="Mori K."/>
        </authorList>
    </citation>
    <scope>NUCLEOTIDE SEQUENCE [LARGE SCALE GENOMIC DNA]</scope>
    <source>
        <strain evidence="3 4">JCM 3143</strain>
    </source>
</reference>
<evidence type="ECO:0000256" key="1">
    <source>
        <dbReference type="SAM" id="Phobius"/>
    </source>
</evidence>
<gene>
    <name evidence="3" type="ORF">ACFFSA_48230</name>
</gene>
<dbReference type="EMBL" id="JBHMBW010000103">
    <property type="protein sequence ID" value="MFB9630907.1"/>
    <property type="molecule type" value="Genomic_DNA"/>
</dbReference>